<dbReference type="InterPro" id="IPR001128">
    <property type="entry name" value="Cyt_P450"/>
</dbReference>
<dbReference type="GO" id="GO:0016705">
    <property type="term" value="F:oxidoreductase activity, acting on paired donors, with incorporation or reduction of molecular oxygen"/>
    <property type="evidence" value="ECO:0007669"/>
    <property type="project" value="InterPro"/>
</dbReference>
<dbReference type="AlphaFoldDB" id="A0AAQ3UFW3"/>
<organism evidence="5 6">
    <name type="scientific">Paspalum notatum var. saurae</name>
    <dbReference type="NCBI Taxonomy" id="547442"/>
    <lineage>
        <taxon>Eukaryota</taxon>
        <taxon>Viridiplantae</taxon>
        <taxon>Streptophyta</taxon>
        <taxon>Embryophyta</taxon>
        <taxon>Tracheophyta</taxon>
        <taxon>Spermatophyta</taxon>
        <taxon>Magnoliopsida</taxon>
        <taxon>Liliopsida</taxon>
        <taxon>Poales</taxon>
        <taxon>Poaceae</taxon>
        <taxon>PACMAD clade</taxon>
        <taxon>Panicoideae</taxon>
        <taxon>Andropogonodae</taxon>
        <taxon>Paspaleae</taxon>
        <taxon>Paspalinae</taxon>
        <taxon>Paspalum</taxon>
    </lineage>
</organism>
<evidence type="ECO:0000313" key="5">
    <source>
        <dbReference type="EMBL" id="WVZ91694.1"/>
    </source>
</evidence>
<gene>
    <name evidence="5" type="ORF">U9M48_037829</name>
</gene>
<dbReference type="SUPFAM" id="SSF48264">
    <property type="entry name" value="Cytochrome P450"/>
    <property type="match status" value="1"/>
</dbReference>
<dbReference type="Proteomes" id="UP001341281">
    <property type="component" value="Chromosome 09"/>
</dbReference>
<evidence type="ECO:0000256" key="3">
    <source>
        <dbReference type="ARBA" id="ARBA00023002"/>
    </source>
</evidence>
<evidence type="ECO:0000313" key="6">
    <source>
        <dbReference type="Proteomes" id="UP001341281"/>
    </source>
</evidence>
<name>A0AAQ3UFW3_PASNO</name>
<dbReference type="GO" id="GO:0020037">
    <property type="term" value="F:heme binding"/>
    <property type="evidence" value="ECO:0007669"/>
    <property type="project" value="InterPro"/>
</dbReference>
<keyword evidence="4" id="KW-0408">Iron</keyword>
<comment type="similarity">
    <text evidence="1">Belongs to the cytochrome P450 family.</text>
</comment>
<proteinExistence type="inferred from homology"/>
<keyword evidence="3" id="KW-0560">Oxidoreductase</keyword>
<reference evidence="5 6" key="1">
    <citation type="submission" date="2024-02" db="EMBL/GenBank/DDBJ databases">
        <title>High-quality chromosome-scale genome assembly of Pensacola bahiagrass (Paspalum notatum Flugge var. saurae).</title>
        <authorList>
            <person name="Vega J.M."/>
            <person name="Podio M."/>
            <person name="Orjuela J."/>
            <person name="Siena L.A."/>
            <person name="Pessino S.C."/>
            <person name="Combes M.C."/>
            <person name="Mariac C."/>
            <person name="Albertini E."/>
            <person name="Pupilli F."/>
            <person name="Ortiz J.P.A."/>
            <person name="Leblanc O."/>
        </authorList>
    </citation>
    <scope>NUCLEOTIDE SEQUENCE [LARGE SCALE GENOMIC DNA]</scope>
    <source>
        <strain evidence="5">R1</strain>
        <tissue evidence="5">Leaf</tissue>
    </source>
</reference>
<keyword evidence="2" id="KW-0479">Metal-binding</keyword>
<dbReference type="PANTHER" id="PTHR24296">
    <property type="entry name" value="CYTOCHROME P450"/>
    <property type="match status" value="1"/>
</dbReference>
<evidence type="ECO:0000256" key="4">
    <source>
        <dbReference type="ARBA" id="ARBA00023004"/>
    </source>
</evidence>
<dbReference type="Gene3D" id="1.10.630.10">
    <property type="entry name" value="Cytochrome P450"/>
    <property type="match status" value="2"/>
</dbReference>
<evidence type="ECO:0000256" key="2">
    <source>
        <dbReference type="ARBA" id="ARBA00022723"/>
    </source>
</evidence>
<protein>
    <recommendedName>
        <fullName evidence="7">Cytochrome P450</fullName>
    </recommendedName>
</protein>
<dbReference type="GO" id="GO:0005506">
    <property type="term" value="F:iron ion binding"/>
    <property type="evidence" value="ECO:0007669"/>
    <property type="project" value="InterPro"/>
</dbReference>
<evidence type="ECO:0000256" key="1">
    <source>
        <dbReference type="ARBA" id="ARBA00010617"/>
    </source>
</evidence>
<dbReference type="GO" id="GO:0004497">
    <property type="term" value="F:monooxygenase activity"/>
    <property type="evidence" value="ECO:0007669"/>
    <property type="project" value="InterPro"/>
</dbReference>
<dbReference type="InterPro" id="IPR036396">
    <property type="entry name" value="Cyt_P450_sf"/>
</dbReference>
<dbReference type="EMBL" id="CP144753">
    <property type="protein sequence ID" value="WVZ91694.1"/>
    <property type="molecule type" value="Genomic_DNA"/>
</dbReference>
<dbReference type="Pfam" id="PF00067">
    <property type="entry name" value="p450"/>
    <property type="match status" value="1"/>
</dbReference>
<keyword evidence="6" id="KW-1185">Reference proteome</keyword>
<accession>A0AAQ3UFW3</accession>
<dbReference type="PROSITE" id="PS51257">
    <property type="entry name" value="PROKAR_LIPOPROTEIN"/>
    <property type="match status" value="1"/>
</dbReference>
<evidence type="ECO:0008006" key="7">
    <source>
        <dbReference type="Google" id="ProtNLM"/>
    </source>
</evidence>
<sequence>MLPSFKDQLTVALAASGCNFKARGPLGTGIRFFVNSDPANVRHIFTSNHANYPKGEDFADILRGTLFTVDGEPCRQQRAMNHSILNNPRLLGIRARLCRDKVVNGLLPFLARMASSRTPFDMEELLTRLVFDLTATLTLGVDPGYLSISSTSSSMMHMPSMHVCTAIDTVMEVGLLRHAMPASVWKAMRQLNVGPERKLAVAHKQLHGFVREMVIARRKLASSLANNPRVVSAIRKELAPLISIRKDKEAASACSSFSSTSSSSSNNNNTMVIFEPEEIKGLVYLEAAIMETLRLYPPGPLERKAVMGDDVLPSGHPLCSGETILVSIYAMARMEALWGFGGPCAVAQLAQPPGTPLAQMKTIVAAVVWNFDVELLQGQSIKPKLSCTLQMNNKLMVTVNKTN</sequence>